<dbReference type="Proteomes" id="UP000439752">
    <property type="component" value="Unassembled WGS sequence"/>
</dbReference>
<dbReference type="PANTHER" id="PTHR33778:SF4">
    <property type="entry name" value="PROTEIN SAPB"/>
    <property type="match status" value="1"/>
</dbReference>
<name>A0A653I3I5_9BACL</name>
<keyword evidence="4 7" id="KW-0812">Transmembrane</keyword>
<evidence type="ECO:0000256" key="1">
    <source>
        <dbReference type="ARBA" id="ARBA00004651"/>
    </source>
</evidence>
<dbReference type="InterPro" id="IPR049177">
    <property type="entry name" value="MgtC_SapB_SrpB_YhiD_N"/>
</dbReference>
<evidence type="ECO:0000313" key="10">
    <source>
        <dbReference type="Proteomes" id="UP000439752"/>
    </source>
</evidence>
<keyword evidence="5 7" id="KW-1133">Transmembrane helix</keyword>
<evidence type="ECO:0000256" key="2">
    <source>
        <dbReference type="ARBA" id="ARBA00009298"/>
    </source>
</evidence>
<evidence type="ECO:0000256" key="7">
    <source>
        <dbReference type="SAM" id="Phobius"/>
    </source>
</evidence>
<dbReference type="Pfam" id="PF02308">
    <property type="entry name" value="MgtC"/>
    <property type="match status" value="1"/>
</dbReference>
<accession>A0A653I3I5</accession>
<reference evidence="9 10" key="1">
    <citation type="submission" date="2019-10" db="EMBL/GenBank/DDBJ databases">
        <authorList>
            <person name="Karimi E."/>
        </authorList>
    </citation>
    <scope>NUCLEOTIDE SEQUENCE [LARGE SCALE GENOMIC DNA]</scope>
    <source>
        <strain evidence="9">Exiguobacterium sp. 9Y</strain>
    </source>
</reference>
<feature type="transmembrane region" description="Helical" evidence="7">
    <location>
        <begin position="75"/>
        <end position="94"/>
    </location>
</feature>
<dbReference type="InterPro" id="IPR003416">
    <property type="entry name" value="MgtC/SapB/SrpB/YhiD_fam"/>
</dbReference>
<evidence type="ECO:0000256" key="3">
    <source>
        <dbReference type="ARBA" id="ARBA00022475"/>
    </source>
</evidence>
<organism evidence="9 10">
    <name type="scientific">Exiguobacterium oxidotolerans</name>
    <dbReference type="NCBI Taxonomy" id="223958"/>
    <lineage>
        <taxon>Bacteria</taxon>
        <taxon>Bacillati</taxon>
        <taxon>Bacillota</taxon>
        <taxon>Bacilli</taxon>
        <taxon>Bacillales</taxon>
        <taxon>Bacillales Family XII. Incertae Sedis</taxon>
        <taxon>Exiguobacterium</taxon>
    </lineage>
</organism>
<feature type="domain" description="MgtC/SapB/SrpB/YhiD N-terminal" evidence="8">
    <location>
        <begin position="16"/>
        <end position="145"/>
    </location>
</feature>
<evidence type="ECO:0000256" key="5">
    <source>
        <dbReference type="ARBA" id="ARBA00022989"/>
    </source>
</evidence>
<evidence type="ECO:0000313" key="9">
    <source>
        <dbReference type="EMBL" id="VWX33530.1"/>
    </source>
</evidence>
<evidence type="ECO:0000256" key="6">
    <source>
        <dbReference type="ARBA" id="ARBA00023136"/>
    </source>
</evidence>
<keyword evidence="10" id="KW-1185">Reference proteome</keyword>
<gene>
    <name evidence="9" type="ORF">EXIGUO9Y_120009</name>
</gene>
<feature type="transmembrane region" description="Helical" evidence="7">
    <location>
        <begin position="101"/>
        <end position="122"/>
    </location>
</feature>
<feature type="transmembrane region" description="Helical" evidence="7">
    <location>
        <begin position="41"/>
        <end position="63"/>
    </location>
</feature>
<comment type="subcellular location">
    <subcellularLocation>
        <location evidence="1">Cell membrane</location>
        <topology evidence="1">Multi-pass membrane protein</topology>
    </subcellularLocation>
</comment>
<sequence>MMAWVHSFQLEDLYKLMIAATFGTIIGFEREVKNKPVGIRTSLVITLISCLLTIVSINSVIFYEDIASHVQMDPMRIVAQIVAGIGFIGAGVILRRPHDIVSGLTTAAIIWAASGIGIAVGAGFIIESSFLVLFLFVSLESITWIMKRFNNSRFEANVIVAHLTLPETLDAETVKKALEQRGVRITNIRLRGTPQQLTLRMYSPHRVTIFILYDYLKSLGIEQIDLDQ</sequence>
<dbReference type="GO" id="GO:0005886">
    <property type="term" value="C:plasma membrane"/>
    <property type="evidence" value="ECO:0007669"/>
    <property type="project" value="UniProtKB-SubCell"/>
</dbReference>
<dbReference type="PANTHER" id="PTHR33778">
    <property type="entry name" value="PROTEIN MGTC"/>
    <property type="match status" value="1"/>
</dbReference>
<keyword evidence="6 7" id="KW-0472">Membrane</keyword>
<evidence type="ECO:0000256" key="4">
    <source>
        <dbReference type="ARBA" id="ARBA00022692"/>
    </source>
</evidence>
<keyword evidence="3" id="KW-1003">Cell membrane</keyword>
<dbReference type="PRINTS" id="PR01837">
    <property type="entry name" value="MGTCSAPBPROT"/>
</dbReference>
<dbReference type="EMBL" id="CABWKQ010000004">
    <property type="protein sequence ID" value="VWX33530.1"/>
    <property type="molecule type" value="Genomic_DNA"/>
</dbReference>
<evidence type="ECO:0000259" key="8">
    <source>
        <dbReference type="Pfam" id="PF02308"/>
    </source>
</evidence>
<protein>
    <submittedName>
        <fullName evidence="9">Magnesium transporter MgtC</fullName>
    </submittedName>
</protein>
<feature type="transmembrane region" description="Helical" evidence="7">
    <location>
        <begin position="128"/>
        <end position="146"/>
    </location>
</feature>
<proteinExistence type="inferred from homology"/>
<comment type="similarity">
    <text evidence="2">Belongs to the MgtC/SapB family.</text>
</comment>
<dbReference type="AlphaFoldDB" id="A0A653I3I5"/>